<dbReference type="AlphaFoldDB" id="A0A1M7MCC2"/>
<dbReference type="NCBIfam" id="TIGR02529">
    <property type="entry name" value="EutJ"/>
    <property type="match status" value="1"/>
</dbReference>
<dbReference type="InterPro" id="IPR043129">
    <property type="entry name" value="ATPase_NBD"/>
</dbReference>
<protein>
    <submittedName>
        <fullName evidence="1">Ethanolamine utilization protein EutJ</fullName>
    </submittedName>
</protein>
<organism evidence="1 2">
    <name type="scientific">Caldanaerovirga acetigignens</name>
    <dbReference type="NCBI Taxonomy" id="447595"/>
    <lineage>
        <taxon>Bacteria</taxon>
        <taxon>Bacillati</taxon>
        <taxon>Bacillota</taxon>
        <taxon>Clostridia</taxon>
        <taxon>Thermosediminibacterales</taxon>
        <taxon>Thermosediminibacteraceae</taxon>
        <taxon>Caldanaerovirga</taxon>
    </lineage>
</organism>
<dbReference type="InterPro" id="IPR005883">
    <property type="entry name" value="PilM"/>
</dbReference>
<evidence type="ECO:0000313" key="1">
    <source>
        <dbReference type="EMBL" id="SHM88426.1"/>
    </source>
</evidence>
<dbReference type="SUPFAM" id="SSF53067">
    <property type="entry name" value="Actin-like ATPase domain"/>
    <property type="match status" value="1"/>
</dbReference>
<name>A0A1M7MCC2_9FIRM</name>
<dbReference type="EMBL" id="FRCR01000020">
    <property type="protein sequence ID" value="SHM88426.1"/>
    <property type="molecule type" value="Genomic_DNA"/>
</dbReference>
<dbReference type="PANTHER" id="PTHR32432:SF3">
    <property type="entry name" value="ETHANOLAMINE UTILIZATION PROTEIN EUTJ"/>
    <property type="match status" value="1"/>
</dbReference>
<dbReference type="CDD" id="cd24047">
    <property type="entry name" value="ASKHA_NBD_EutJ"/>
    <property type="match status" value="1"/>
</dbReference>
<dbReference type="RefSeq" id="WP_073258477.1">
    <property type="nucleotide sequence ID" value="NZ_FRCR01000020.1"/>
</dbReference>
<dbReference type="Gene3D" id="3.30.420.40">
    <property type="match status" value="2"/>
</dbReference>
<dbReference type="Proteomes" id="UP000184375">
    <property type="component" value="Unassembled WGS sequence"/>
</dbReference>
<sequence>MCDMYGEKLCEVFASCVNSKPLKKAEKYKVGVDLGTANIVVAVLDEKGEPVAGKMQRAQVVKDGLVVDFVGARNIVARMIEELNEELSTELSRGACAVPPGTSIADSKATMYVVESAGLEVLCIVDEPTAASKVLGISEGAVVDVGGGTTGISVLKDGKVVYTADEPTGGTHFTLVLAGHFNIAFDEAEAMKLDEKNQKRLFPVLKPTMEKVADIIKRHIEGFSVETIYLVGGASALYGLKDVVENAIGVKAVVPKYPLFITPLGIALSCP</sequence>
<dbReference type="InterPro" id="IPR013366">
    <property type="entry name" value="EutJ"/>
</dbReference>
<dbReference type="OrthoDB" id="306538at2"/>
<gene>
    <name evidence="1" type="ORF">SAMN05660826_02244</name>
</gene>
<dbReference type="STRING" id="447595.SAMN05660826_02244"/>
<evidence type="ECO:0000313" key="2">
    <source>
        <dbReference type="Proteomes" id="UP000184375"/>
    </source>
</evidence>
<proteinExistence type="predicted"/>
<dbReference type="InterPro" id="IPR050696">
    <property type="entry name" value="FtsA/MreB"/>
</dbReference>
<dbReference type="NCBIfam" id="NF011660">
    <property type="entry name" value="PRK15080.1"/>
    <property type="match status" value="1"/>
</dbReference>
<accession>A0A1M7MCC2</accession>
<reference evidence="2" key="1">
    <citation type="submission" date="2016-11" db="EMBL/GenBank/DDBJ databases">
        <authorList>
            <person name="Varghese N."/>
            <person name="Submissions S."/>
        </authorList>
    </citation>
    <scope>NUCLEOTIDE SEQUENCE [LARGE SCALE GENOMIC DNA]</scope>
    <source>
        <strain evidence="2">DSM 18802</strain>
    </source>
</reference>
<dbReference type="Pfam" id="PF11104">
    <property type="entry name" value="PilM_2"/>
    <property type="match status" value="1"/>
</dbReference>
<dbReference type="PANTHER" id="PTHR32432">
    <property type="entry name" value="CELL DIVISION PROTEIN FTSA-RELATED"/>
    <property type="match status" value="1"/>
</dbReference>
<keyword evidence="2" id="KW-1185">Reference proteome</keyword>